<keyword evidence="2" id="KW-0964">Secreted</keyword>
<evidence type="ECO:0000256" key="5">
    <source>
        <dbReference type="SAM" id="MobiDB-lite"/>
    </source>
</evidence>
<keyword evidence="3" id="KW-0325">Glycoprotein</keyword>
<dbReference type="PANTHER" id="PTHR11475:SF4">
    <property type="entry name" value="CHORION PEROXIDASE"/>
    <property type="match status" value="1"/>
</dbReference>
<feature type="region of interest" description="Disordered" evidence="5">
    <location>
        <begin position="332"/>
        <end position="365"/>
    </location>
</feature>
<organism evidence="6 7">
    <name type="scientific">Dreissena polymorpha</name>
    <name type="common">Zebra mussel</name>
    <name type="synonym">Mytilus polymorpha</name>
    <dbReference type="NCBI Taxonomy" id="45954"/>
    <lineage>
        <taxon>Eukaryota</taxon>
        <taxon>Metazoa</taxon>
        <taxon>Spiralia</taxon>
        <taxon>Lophotrochozoa</taxon>
        <taxon>Mollusca</taxon>
        <taxon>Bivalvia</taxon>
        <taxon>Autobranchia</taxon>
        <taxon>Heteroconchia</taxon>
        <taxon>Euheterodonta</taxon>
        <taxon>Imparidentia</taxon>
        <taxon>Neoheterodontei</taxon>
        <taxon>Myida</taxon>
        <taxon>Dreissenoidea</taxon>
        <taxon>Dreissenidae</taxon>
        <taxon>Dreissena</taxon>
    </lineage>
</organism>
<dbReference type="GO" id="GO:0004601">
    <property type="term" value="F:peroxidase activity"/>
    <property type="evidence" value="ECO:0007669"/>
    <property type="project" value="InterPro"/>
</dbReference>
<evidence type="ECO:0000313" key="7">
    <source>
        <dbReference type="Proteomes" id="UP000828390"/>
    </source>
</evidence>
<evidence type="ECO:0000313" key="6">
    <source>
        <dbReference type="EMBL" id="KAH3748070.1"/>
    </source>
</evidence>
<dbReference type="GO" id="GO:0006979">
    <property type="term" value="P:response to oxidative stress"/>
    <property type="evidence" value="ECO:0007669"/>
    <property type="project" value="InterPro"/>
</dbReference>
<name>A0A9D4DGM0_DREPO</name>
<sequence length="376" mass="42265">MSYHNVFMLEHNRQAQRLRRDIPNDEEAFQQTRKLLIGIMQKIVYDEFLPSFLSPEAMKKYKLSSSNMYKYDSKLDATIANPFGIAYRMGHSWIPTLVSVYTKDFKLFFQQFLNETFFDPTLTYIESVNGAPSGMKGLAYAMSALESSETDRTIEDVARNTLFVNPVADTSFDLASLNIQRGRDHGLPSYNEYRKYCGLSEVTSWSTSAALGGLVNHDADAIIKLEAAGYSSPKDIDLFPGALSETPVPGGDLGPTMECIIGDQFHRAKFGDRFFYQNRGTGFNEAQQAAIQKYSLASLLCRNYQFDKVQFPNVFRLADPLKRCHDIKDLDIGPFRPSTGGGDGGNDGHGDRGGGHEHHPRQTLNDIIDEIFEQQE</sequence>
<accession>A0A9D4DGM0</accession>
<dbReference type="PANTHER" id="PTHR11475">
    <property type="entry name" value="OXIDASE/PEROXIDASE"/>
    <property type="match status" value="1"/>
</dbReference>
<proteinExistence type="predicted"/>
<dbReference type="Gene3D" id="1.10.640.10">
    <property type="entry name" value="Haem peroxidase domain superfamily, animal type"/>
    <property type="match status" value="1"/>
</dbReference>
<keyword evidence="4" id="KW-0349">Heme</keyword>
<comment type="subcellular location">
    <subcellularLocation>
        <location evidence="1">Secreted</location>
    </subcellularLocation>
</comment>
<reference evidence="6" key="1">
    <citation type="journal article" date="2019" name="bioRxiv">
        <title>The Genome of the Zebra Mussel, Dreissena polymorpha: A Resource for Invasive Species Research.</title>
        <authorList>
            <person name="McCartney M.A."/>
            <person name="Auch B."/>
            <person name="Kono T."/>
            <person name="Mallez S."/>
            <person name="Zhang Y."/>
            <person name="Obille A."/>
            <person name="Becker A."/>
            <person name="Abrahante J.E."/>
            <person name="Garbe J."/>
            <person name="Badalamenti J.P."/>
            <person name="Herman A."/>
            <person name="Mangelson H."/>
            <person name="Liachko I."/>
            <person name="Sullivan S."/>
            <person name="Sone E.D."/>
            <person name="Koren S."/>
            <person name="Silverstein K.A.T."/>
            <person name="Beckman K.B."/>
            <person name="Gohl D.M."/>
        </authorList>
    </citation>
    <scope>NUCLEOTIDE SEQUENCE</scope>
    <source>
        <strain evidence="6">Duluth1</strain>
        <tissue evidence="6">Whole animal</tissue>
    </source>
</reference>
<evidence type="ECO:0000256" key="2">
    <source>
        <dbReference type="ARBA" id="ARBA00022525"/>
    </source>
</evidence>
<dbReference type="SUPFAM" id="SSF48113">
    <property type="entry name" value="Heme-dependent peroxidases"/>
    <property type="match status" value="1"/>
</dbReference>
<keyword evidence="4" id="KW-0479">Metal-binding</keyword>
<dbReference type="EMBL" id="JAIWYP010000010">
    <property type="protein sequence ID" value="KAH3748070.1"/>
    <property type="molecule type" value="Genomic_DNA"/>
</dbReference>
<dbReference type="InterPro" id="IPR019791">
    <property type="entry name" value="Haem_peroxidase_animal"/>
</dbReference>
<reference evidence="6" key="2">
    <citation type="submission" date="2020-11" db="EMBL/GenBank/DDBJ databases">
        <authorList>
            <person name="McCartney M.A."/>
            <person name="Auch B."/>
            <person name="Kono T."/>
            <person name="Mallez S."/>
            <person name="Becker A."/>
            <person name="Gohl D.M."/>
            <person name="Silverstein K.A.T."/>
            <person name="Koren S."/>
            <person name="Bechman K.B."/>
            <person name="Herman A."/>
            <person name="Abrahante J.E."/>
            <person name="Garbe J."/>
        </authorList>
    </citation>
    <scope>NUCLEOTIDE SEQUENCE</scope>
    <source>
        <strain evidence="6">Duluth1</strain>
        <tissue evidence="6">Whole animal</tissue>
    </source>
</reference>
<keyword evidence="4" id="KW-0408">Iron</keyword>
<protein>
    <submittedName>
        <fullName evidence="6">Uncharacterized protein</fullName>
    </submittedName>
</protein>
<keyword evidence="7" id="KW-1185">Reference proteome</keyword>
<dbReference type="InterPro" id="IPR037120">
    <property type="entry name" value="Haem_peroxidase_sf_animal"/>
</dbReference>
<evidence type="ECO:0000256" key="3">
    <source>
        <dbReference type="ARBA" id="ARBA00023180"/>
    </source>
</evidence>
<comment type="caution">
    <text evidence="6">The sequence shown here is derived from an EMBL/GenBank/DDBJ whole genome shotgun (WGS) entry which is preliminary data.</text>
</comment>
<feature type="compositionally biased region" description="Basic and acidic residues" evidence="5">
    <location>
        <begin position="346"/>
        <end position="357"/>
    </location>
</feature>
<evidence type="ECO:0000256" key="1">
    <source>
        <dbReference type="ARBA" id="ARBA00004613"/>
    </source>
</evidence>
<dbReference type="Proteomes" id="UP000828390">
    <property type="component" value="Unassembled WGS sequence"/>
</dbReference>
<feature type="binding site" description="axial binding residue" evidence="4">
    <location>
        <position position="91"/>
    </location>
    <ligand>
        <name>heme b</name>
        <dbReference type="ChEBI" id="CHEBI:60344"/>
    </ligand>
    <ligandPart>
        <name>Fe</name>
        <dbReference type="ChEBI" id="CHEBI:18248"/>
    </ligandPart>
</feature>
<gene>
    <name evidence="6" type="ORF">DPMN_182507</name>
</gene>
<dbReference type="GO" id="GO:0020037">
    <property type="term" value="F:heme binding"/>
    <property type="evidence" value="ECO:0007669"/>
    <property type="project" value="InterPro"/>
</dbReference>
<evidence type="ECO:0000256" key="4">
    <source>
        <dbReference type="PIRSR" id="PIRSR619791-2"/>
    </source>
</evidence>
<dbReference type="AlphaFoldDB" id="A0A9D4DGM0"/>
<dbReference type="GO" id="GO:0005576">
    <property type="term" value="C:extracellular region"/>
    <property type="evidence" value="ECO:0007669"/>
    <property type="project" value="UniProtKB-SubCell"/>
</dbReference>
<dbReference type="GO" id="GO:0046872">
    <property type="term" value="F:metal ion binding"/>
    <property type="evidence" value="ECO:0007669"/>
    <property type="project" value="UniProtKB-KW"/>
</dbReference>
<dbReference type="Pfam" id="PF03098">
    <property type="entry name" value="An_peroxidase"/>
    <property type="match status" value="1"/>
</dbReference>
<dbReference type="InterPro" id="IPR010255">
    <property type="entry name" value="Haem_peroxidase_sf"/>
</dbReference>
<dbReference type="PROSITE" id="PS50292">
    <property type="entry name" value="PEROXIDASE_3"/>
    <property type="match status" value="1"/>
</dbReference>